<keyword evidence="10" id="KW-1133">Transmembrane helix</keyword>
<feature type="transmembrane region" description="Helical" evidence="10">
    <location>
        <begin position="17"/>
        <end position="36"/>
    </location>
</feature>
<evidence type="ECO:0000313" key="11">
    <source>
        <dbReference type="EMBL" id="KKN39707.1"/>
    </source>
</evidence>
<comment type="caution">
    <text evidence="11">The sequence shown here is derived from an EMBL/GenBank/DDBJ whole genome shotgun (WGS) entry which is preliminary data.</text>
</comment>
<evidence type="ECO:0000256" key="8">
    <source>
        <dbReference type="ARBA" id="ARBA00022840"/>
    </source>
</evidence>
<comment type="pathway">
    <text evidence="1">Glycolipid biosynthesis; lipid IV(A) biosynthesis; lipid IV(A) from (3R)-3-hydroxytetradecanoyl-[acyl-carrier-protein] and UDP-N-acetyl-alpha-D-glucosamine: step 6/6.</text>
</comment>
<evidence type="ECO:0000256" key="10">
    <source>
        <dbReference type="SAM" id="Phobius"/>
    </source>
</evidence>
<keyword evidence="5" id="KW-0808">Transferase</keyword>
<dbReference type="Pfam" id="PF02606">
    <property type="entry name" value="LpxK"/>
    <property type="match status" value="1"/>
</dbReference>
<dbReference type="GO" id="GO:0009029">
    <property type="term" value="F:lipid-A 4'-kinase activity"/>
    <property type="evidence" value="ECO:0007669"/>
    <property type="project" value="UniProtKB-EC"/>
</dbReference>
<dbReference type="UniPathway" id="UPA00359">
    <property type="reaction ID" value="UER00482"/>
</dbReference>
<dbReference type="EMBL" id="LAZR01001748">
    <property type="protein sequence ID" value="KKN39707.1"/>
    <property type="molecule type" value="Genomic_DNA"/>
</dbReference>
<accession>A0A0F9QRT4</accession>
<dbReference type="GO" id="GO:0005524">
    <property type="term" value="F:ATP binding"/>
    <property type="evidence" value="ECO:0007669"/>
    <property type="project" value="UniProtKB-KW"/>
</dbReference>
<keyword evidence="3" id="KW-0444">Lipid biosynthesis</keyword>
<gene>
    <name evidence="11" type="ORF">LCGC14_0740790</name>
</gene>
<organism evidence="11">
    <name type="scientific">marine sediment metagenome</name>
    <dbReference type="NCBI Taxonomy" id="412755"/>
    <lineage>
        <taxon>unclassified sequences</taxon>
        <taxon>metagenomes</taxon>
        <taxon>ecological metagenomes</taxon>
    </lineage>
</organism>
<name>A0A0F9QRT4_9ZZZZ</name>
<dbReference type="GO" id="GO:0009245">
    <property type="term" value="P:lipid A biosynthetic process"/>
    <property type="evidence" value="ECO:0007669"/>
    <property type="project" value="UniProtKB-KW"/>
</dbReference>
<keyword evidence="7" id="KW-0418">Kinase</keyword>
<evidence type="ECO:0000256" key="9">
    <source>
        <dbReference type="ARBA" id="ARBA00023098"/>
    </source>
</evidence>
<keyword evidence="9" id="KW-0443">Lipid metabolism</keyword>
<evidence type="ECO:0000256" key="2">
    <source>
        <dbReference type="ARBA" id="ARBA00012071"/>
    </source>
</evidence>
<dbReference type="InterPro" id="IPR003758">
    <property type="entry name" value="LpxK"/>
</dbReference>
<dbReference type="AlphaFoldDB" id="A0A0F9QRT4"/>
<dbReference type="InterPro" id="IPR027417">
    <property type="entry name" value="P-loop_NTPase"/>
</dbReference>
<dbReference type="HAMAP" id="MF_00409">
    <property type="entry name" value="LpxK"/>
    <property type="match status" value="1"/>
</dbReference>
<dbReference type="PANTHER" id="PTHR42724">
    <property type="entry name" value="TETRAACYLDISACCHARIDE 4'-KINASE"/>
    <property type="match status" value="1"/>
</dbReference>
<reference evidence="11" key="1">
    <citation type="journal article" date="2015" name="Nature">
        <title>Complex archaea that bridge the gap between prokaryotes and eukaryotes.</title>
        <authorList>
            <person name="Spang A."/>
            <person name="Saw J.H."/>
            <person name="Jorgensen S.L."/>
            <person name="Zaremba-Niedzwiedzka K."/>
            <person name="Martijn J."/>
            <person name="Lind A.E."/>
            <person name="van Eijk R."/>
            <person name="Schleper C."/>
            <person name="Guy L."/>
            <person name="Ettema T.J."/>
        </authorList>
    </citation>
    <scope>NUCLEOTIDE SEQUENCE</scope>
</reference>
<keyword evidence="4" id="KW-0441">Lipid A biosynthesis</keyword>
<keyword evidence="10" id="KW-0812">Transmembrane</keyword>
<dbReference type="SUPFAM" id="SSF52540">
    <property type="entry name" value="P-loop containing nucleoside triphosphate hydrolases"/>
    <property type="match status" value="1"/>
</dbReference>
<keyword evidence="8" id="KW-0067">ATP-binding</keyword>
<dbReference type="NCBIfam" id="TIGR00682">
    <property type="entry name" value="lpxK"/>
    <property type="match status" value="1"/>
</dbReference>
<proteinExistence type="inferred from homology"/>
<dbReference type="EC" id="2.7.1.130" evidence="2"/>
<protein>
    <recommendedName>
        <fullName evidence="2">tetraacyldisaccharide 4'-kinase</fullName>
        <ecNumber evidence="2">2.7.1.130</ecNumber>
    </recommendedName>
</protein>
<keyword evidence="6" id="KW-0547">Nucleotide-binding</keyword>
<sequence>MVQWLINSWYQLQPVRWLLWPLSIVYQAVLYLRKWLYQFGILKQNYLSVPVIIVGNITVGGTGKTPFVIWLATQLKQAGYRPGIISRGYGGKAEHYPQNVMPDSDPSVVGDEPIIISRHTLCPMVVAPDRFAAGKMLLQDYDCNIIIADDGLQHYALGRDIEIVIVDGQRQFGNQLCLPAGPLREPMSRLQNVDFIVENHGKDSAQYNMYLYQQHAINVVDPTKRRALSSFIERGQTVHAIAGIGHPQRFFDQLSTQGLQVISHPFDDHHPFQTKDLIFNDDIPILMTEKDAVKCQGFANSDTWYIPIEASISGKLDQHILKKLAGITPHG</sequence>
<evidence type="ECO:0000256" key="6">
    <source>
        <dbReference type="ARBA" id="ARBA00022741"/>
    </source>
</evidence>
<evidence type="ECO:0000256" key="5">
    <source>
        <dbReference type="ARBA" id="ARBA00022679"/>
    </source>
</evidence>
<keyword evidence="10" id="KW-0472">Membrane</keyword>
<dbReference type="GO" id="GO:0009244">
    <property type="term" value="P:lipopolysaccharide core region biosynthetic process"/>
    <property type="evidence" value="ECO:0007669"/>
    <property type="project" value="TreeGrafter"/>
</dbReference>
<evidence type="ECO:0000256" key="3">
    <source>
        <dbReference type="ARBA" id="ARBA00022516"/>
    </source>
</evidence>
<dbReference type="PANTHER" id="PTHR42724:SF1">
    <property type="entry name" value="TETRAACYLDISACCHARIDE 4'-KINASE, MITOCHONDRIAL-RELATED"/>
    <property type="match status" value="1"/>
</dbReference>
<evidence type="ECO:0000256" key="7">
    <source>
        <dbReference type="ARBA" id="ARBA00022777"/>
    </source>
</evidence>
<dbReference type="GO" id="GO:0005886">
    <property type="term" value="C:plasma membrane"/>
    <property type="evidence" value="ECO:0007669"/>
    <property type="project" value="TreeGrafter"/>
</dbReference>
<evidence type="ECO:0000256" key="4">
    <source>
        <dbReference type="ARBA" id="ARBA00022556"/>
    </source>
</evidence>
<evidence type="ECO:0000256" key="1">
    <source>
        <dbReference type="ARBA" id="ARBA00004870"/>
    </source>
</evidence>